<accession>A0A1V4KV28</accession>
<proteinExistence type="predicted"/>
<protein>
    <submittedName>
        <fullName evidence="1">Uncharacterized protein</fullName>
    </submittedName>
</protein>
<evidence type="ECO:0000313" key="1">
    <source>
        <dbReference type="EMBL" id="OPJ88151.1"/>
    </source>
</evidence>
<name>A0A1V4KV28_PATFA</name>
<dbReference type="EMBL" id="LSYS01001584">
    <property type="protein sequence ID" value="OPJ88151.1"/>
    <property type="molecule type" value="Genomic_DNA"/>
</dbReference>
<evidence type="ECO:0000313" key="2">
    <source>
        <dbReference type="Proteomes" id="UP000190648"/>
    </source>
</evidence>
<dbReference type="AlphaFoldDB" id="A0A1V4KV28"/>
<sequence length="89" mass="10263">MEERASLQERKLARSQDFRQRHYALQKQAWTKQVLKCHLEDSNATARFSWIQQQAGGLNTISEPTIFEKLVTRGAKAHRRGVVAAERAQ</sequence>
<reference evidence="1 2" key="1">
    <citation type="submission" date="2016-02" db="EMBL/GenBank/DDBJ databases">
        <title>Band-tailed pigeon sequencing and assembly.</title>
        <authorList>
            <person name="Soares A.E."/>
            <person name="Novak B.J."/>
            <person name="Rice E.S."/>
            <person name="O'Connell B."/>
            <person name="Chang D."/>
            <person name="Weber S."/>
            <person name="Shapiro B."/>
        </authorList>
    </citation>
    <scope>NUCLEOTIDE SEQUENCE [LARGE SCALE GENOMIC DNA]</scope>
    <source>
        <strain evidence="1">BTP2013</strain>
        <tissue evidence="1">Blood</tissue>
    </source>
</reference>
<organism evidence="1 2">
    <name type="scientific">Patagioenas fasciata monilis</name>
    <dbReference type="NCBI Taxonomy" id="372326"/>
    <lineage>
        <taxon>Eukaryota</taxon>
        <taxon>Metazoa</taxon>
        <taxon>Chordata</taxon>
        <taxon>Craniata</taxon>
        <taxon>Vertebrata</taxon>
        <taxon>Euteleostomi</taxon>
        <taxon>Archelosauria</taxon>
        <taxon>Archosauria</taxon>
        <taxon>Dinosauria</taxon>
        <taxon>Saurischia</taxon>
        <taxon>Theropoda</taxon>
        <taxon>Coelurosauria</taxon>
        <taxon>Aves</taxon>
        <taxon>Neognathae</taxon>
        <taxon>Neoaves</taxon>
        <taxon>Columbimorphae</taxon>
        <taxon>Columbiformes</taxon>
        <taxon>Columbidae</taxon>
        <taxon>Patagioenas</taxon>
    </lineage>
</organism>
<gene>
    <name evidence="1" type="ORF">AV530_008161</name>
</gene>
<keyword evidence="2" id="KW-1185">Reference proteome</keyword>
<comment type="caution">
    <text evidence="1">The sequence shown here is derived from an EMBL/GenBank/DDBJ whole genome shotgun (WGS) entry which is preliminary data.</text>
</comment>
<dbReference type="Proteomes" id="UP000190648">
    <property type="component" value="Unassembled WGS sequence"/>
</dbReference>